<dbReference type="STRING" id="414684.RC1_1086"/>
<evidence type="ECO:0000313" key="1">
    <source>
        <dbReference type="EMBL" id="ACI98503.1"/>
    </source>
</evidence>
<reference evidence="3" key="1">
    <citation type="submission" date="2007-03" db="EMBL/GenBank/DDBJ databases">
        <title>Genome sequence of Rhodospirillum centenum.</title>
        <authorList>
            <person name="Touchman J.W."/>
            <person name="Bauer C."/>
            <person name="Blankenship R.E."/>
        </authorList>
    </citation>
    <scope>NUCLEOTIDE SEQUENCE [LARGE SCALE GENOMIC DNA]</scope>
    <source>
        <strain evidence="3">ATCC 51521 / SW</strain>
    </source>
</reference>
<protein>
    <submittedName>
        <fullName evidence="1">Putative helix-turn-helix XRE-like protein</fullName>
    </submittedName>
</protein>
<keyword evidence="3" id="KW-1185">Reference proteome</keyword>
<name>B6IMZ1_RHOCS</name>
<accession>B6IMZ1</accession>
<proteinExistence type="predicted"/>
<dbReference type="Proteomes" id="UP000001591">
    <property type="component" value="Chromosome"/>
</dbReference>
<dbReference type="KEGG" id="rce:RC1_1086"/>
<organism evidence="2 3">
    <name type="scientific">Rhodospirillum centenum (strain ATCC 51521 / SW)</name>
    <dbReference type="NCBI Taxonomy" id="414684"/>
    <lineage>
        <taxon>Bacteria</taxon>
        <taxon>Pseudomonadati</taxon>
        <taxon>Pseudomonadota</taxon>
        <taxon>Alphaproteobacteria</taxon>
        <taxon>Rhodospirillales</taxon>
        <taxon>Rhodospirillaceae</taxon>
        <taxon>Rhodospirillum</taxon>
    </lineage>
</organism>
<reference evidence="2 3" key="2">
    <citation type="journal article" date="2010" name="BMC Genomics">
        <title>Metabolic flexibility revealed in the genome of the cyst-forming alpha-1 proteobacterium Rhodospirillum centenum.</title>
        <authorList>
            <person name="Lu Y.K."/>
            <person name="Marden J."/>
            <person name="Han M."/>
            <person name="Swingley W.D."/>
            <person name="Mastrian S.D."/>
            <person name="Chowdhury S.R."/>
            <person name="Hao J."/>
            <person name="Helmy T."/>
            <person name="Kim S."/>
            <person name="Kurdoglu A.A."/>
            <person name="Matthies H.J."/>
            <person name="Rollo D."/>
            <person name="Stothard P."/>
            <person name="Blankenship R.E."/>
            <person name="Bauer C.E."/>
            <person name="Touchman J.W."/>
        </authorList>
    </citation>
    <scope>NUCLEOTIDE SEQUENCE [LARGE SCALE GENOMIC DNA]</scope>
    <source>
        <strain evidence="3">ATCC 51521 / SW</strain>
        <strain evidence="2">SW</strain>
    </source>
</reference>
<gene>
    <name evidence="1" type="ordered locus">RC1_1086</name>
    <name evidence="2" type="ordered locus">RC1_1484</name>
</gene>
<sequence>MAVDEDLMGLLVDGIIAVYREENVGLPPRDLGRQAARMHADLVGAYDDPNDRKVAVKGMLAQLRRDLREAPVGAESKRRA</sequence>
<dbReference type="KEGG" id="rce:RC1_1484"/>
<dbReference type="EMBL" id="CP000613">
    <property type="protein sequence ID" value="ACI98503.1"/>
    <property type="molecule type" value="Genomic_DNA"/>
</dbReference>
<evidence type="ECO:0000313" key="3">
    <source>
        <dbReference type="Proteomes" id="UP000001591"/>
    </source>
</evidence>
<dbReference type="eggNOG" id="ENOG502ZIIE">
    <property type="taxonomic scope" value="Bacteria"/>
</dbReference>
<dbReference type="EMBL" id="CP000613">
    <property type="protein sequence ID" value="ACI98888.1"/>
    <property type="molecule type" value="Genomic_DNA"/>
</dbReference>
<dbReference type="HOGENOM" id="CLU_2587368_0_0_5"/>
<dbReference type="AlphaFoldDB" id="B6IMZ1"/>
<evidence type="ECO:0000313" key="2">
    <source>
        <dbReference type="EMBL" id="ACI98888.1"/>
    </source>
</evidence>